<evidence type="ECO:0000313" key="1">
    <source>
        <dbReference type="EMBL" id="QHJ73585.1"/>
    </source>
</evidence>
<protein>
    <submittedName>
        <fullName evidence="1">Uncharacterized protein</fullName>
    </submittedName>
</protein>
<evidence type="ECO:0000313" key="2">
    <source>
        <dbReference type="Proteomes" id="UP000464519"/>
    </source>
</evidence>
<accession>A0A6B9SR19</accession>
<sequence length="126" mass="14598">MQQYKQLSIWDILGNIEDNPAAALPCEKCVFSKSACCAYETEGNSCTDGDKMLLKSDGWHLVDDGRDIPHNKDWQLAECITYYQRTDKYNREKWLVKDSTFKSTQQYKPNNTPEVIAWRYTSESEG</sequence>
<dbReference type="EMBL" id="MN882550">
    <property type="protein sequence ID" value="QHJ73585.1"/>
    <property type="molecule type" value="Genomic_DNA"/>
</dbReference>
<keyword evidence="2" id="KW-1185">Reference proteome</keyword>
<dbReference type="Proteomes" id="UP000464519">
    <property type="component" value="Segment"/>
</dbReference>
<name>A0A6B9SR19_9CAUD</name>
<dbReference type="GeneID" id="55626618"/>
<organism evidence="1 2">
    <name type="scientific">Butyrivibrio phage Arawn</name>
    <dbReference type="NCBI Taxonomy" id="2724180"/>
    <lineage>
        <taxon>Viruses</taxon>
        <taxon>Duplodnaviria</taxon>
        <taxon>Heunggongvirae</taxon>
        <taxon>Uroviricota</taxon>
        <taxon>Caudoviricetes</taxon>
        <taxon>Arawnvirus</taxon>
        <taxon>Arawnvirus arawn</taxon>
    </lineage>
</organism>
<reference evidence="1 2" key="1">
    <citation type="submission" date="2019-12" db="EMBL/GenBank/DDBJ databases">
        <title>The Isolation and Genome Sequencing of Six Novel Lytic Bacteriophages from the Rumen Active Against Butyrivibrio fibrisolvens.</title>
        <authorList>
            <person name="Friedersdorff J.C.A."/>
            <person name="Kingston-Smith A.H."/>
            <person name="Pachebat J.A."/>
            <person name="Rooke D."/>
            <person name="Creevey C.J."/>
        </authorList>
    </citation>
    <scope>NUCLEOTIDE SEQUENCE [LARGE SCALE GENOMIC DNA]</scope>
</reference>
<proteinExistence type="predicted"/>
<dbReference type="RefSeq" id="YP_009855877.1">
    <property type="nucleotide sequence ID" value="NC_048848.1"/>
</dbReference>